<sequence>MMSSLVQALPLAATRSSSTLRPRSIYNIHYHNCTTLTKFSIPLATRPTSTARFFTSSSAIRTQPLGSSIPPIVSRAFHRSPRASPSGLRVHCVTGHPLLHVHRYSKAFARRIINHQARQFVFSAAPRIIVHALRVPVAAAGTAAAGLTFVNYKVKGYTDRGTDFLYGIAEDMKIVLGVMSDELENFDVRIPEIHLQIPDFIKGLLASKTTTDDNQATTQRKFSAGAGNDDTSKSTNDSNPRPDLNTAAAIAAATAVVISDGQSQETILKSDRSGTAIQQHDEQFMMLTKKLIEIRTILMSIDHNETLKLPSIVVIGSQSSGKSSVLEAIVGHEFLPKGSNMVTRRPIELTLIHTPETDEEYGEFPQLGLGKVHDFKQVQKTLTDLNLAVPETECVSNTPIELRIYSPNIPDLTLIDLPGYIQIHNRNQPETLKQKIEELCEKYIREPNIILAVCAADVDLANSPALNASRKVDPLGLRTIGVITKMDLVQPEVGAAILRNSDYPLHLGYIGVVSRVPSNAGDGNMTGAVIRNEEAFFRSNLIYNQRGVNVGTATLRRKLMNVLEQSMGRSLYGIVDAVQKELEESRYQFKVQYNDRRVTAESYVAETMDSLKHSFKDFATSFGKPQVRHEVRTMLEQRVLDICAETYWSDPKVSELPKALPDDIYWLYKVDLSAAALTKSGVGRATTQLVVDVLMNNMEQLTSAEPFGFHPSAKKQILDFSSEILRNKFLTTSDQVENTIKPFKYEVEVTDQEWAEGVRRSIALLERELEMCDKLSDQMRIAVGKKKLRAAIKHVLDTEKEEQRRTDRARLSAEEGVKGISDSKTGEDVELEEVTRTHYNPKLLEKAREALFLRDRAMILKYRIAALKSRQCKIPDNKQFCPEAFLNVIAEKLTYNAVMFIQVELLNEFFFQFPREVDNRLVYEVKPSQLQAFARENPALGKHLDLQERKMKLEEVMDKLNYLVRRQQDRQAKTKVGGGGI</sequence>
<keyword evidence="12" id="KW-0496">Mitochondrion</keyword>
<evidence type="ECO:0000313" key="22">
    <source>
        <dbReference type="Proteomes" id="UP000268093"/>
    </source>
</evidence>
<comment type="similarity">
    <text evidence="17">Belongs to the TRAFAC class dynamin-like GTPase superfamily. Dynamin/Fzo/YdjA family.</text>
</comment>
<evidence type="ECO:0000256" key="17">
    <source>
        <dbReference type="RuleBase" id="RU003932"/>
    </source>
</evidence>
<evidence type="ECO:0000256" key="12">
    <source>
        <dbReference type="ARBA" id="ARBA00023128"/>
    </source>
</evidence>
<evidence type="ECO:0000256" key="11">
    <source>
        <dbReference type="ARBA" id="ARBA00022989"/>
    </source>
</evidence>
<gene>
    <name evidence="21" type="ORF">BC936DRAFT_146129</name>
</gene>
<keyword evidence="10" id="KW-0809">Transit peptide</keyword>
<comment type="subcellular location">
    <subcellularLocation>
        <location evidence="1">Mitochondrion inner membrane</location>
    </subcellularLocation>
    <subcellularLocation>
        <location evidence="2">Mitochondrion intermembrane space</location>
    </subcellularLocation>
</comment>
<dbReference type="GO" id="GO:0008017">
    <property type="term" value="F:microtubule binding"/>
    <property type="evidence" value="ECO:0007669"/>
    <property type="project" value="TreeGrafter"/>
</dbReference>
<dbReference type="InterPro" id="IPR056495">
    <property type="entry name" value="LIS_MGM1"/>
</dbReference>
<feature type="domain" description="Dynamin-type G" evidence="20">
    <location>
        <begin position="306"/>
        <end position="572"/>
    </location>
</feature>
<keyword evidence="6 17" id="KW-0547">Nucleotide-binding</keyword>
<keyword evidence="13 17" id="KW-0342">GTP-binding</keyword>
<dbReference type="GO" id="GO:0005886">
    <property type="term" value="C:plasma membrane"/>
    <property type="evidence" value="ECO:0007669"/>
    <property type="project" value="TreeGrafter"/>
</dbReference>
<protein>
    <recommendedName>
        <fullName evidence="3">dynamin GTPase</fullName>
        <ecNumber evidence="3">3.6.5.5</ecNumber>
    </recommendedName>
</protein>
<keyword evidence="9" id="KW-0460">Magnesium</keyword>
<dbReference type="SMART" id="SM00053">
    <property type="entry name" value="DYNc"/>
    <property type="match status" value="1"/>
</dbReference>
<dbReference type="AlphaFoldDB" id="A0A433D8C8"/>
<keyword evidence="15" id="KW-1015">Disulfide bond</keyword>
<feature type="domain" description="GED" evidence="19">
    <location>
        <begin position="875"/>
        <end position="968"/>
    </location>
</feature>
<dbReference type="FunFam" id="3.40.50.300:FF:000741">
    <property type="entry name" value="Putative mitochondrial dynamin GTPase"/>
    <property type="match status" value="1"/>
</dbReference>
<dbReference type="InterPro" id="IPR000375">
    <property type="entry name" value="Dynamin_stalk"/>
</dbReference>
<dbReference type="PANTHER" id="PTHR11566:SF212">
    <property type="entry name" value="DYNAMIN"/>
    <property type="match status" value="1"/>
</dbReference>
<dbReference type="GO" id="GO:0031623">
    <property type="term" value="P:receptor internalization"/>
    <property type="evidence" value="ECO:0007669"/>
    <property type="project" value="TreeGrafter"/>
</dbReference>
<dbReference type="InterPro" id="IPR019762">
    <property type="entry name" value="Dynamin_GTPase_CS"/>
</dbReference>
<keyword evidence="8 21" id="KW-0378">Hydrolase</keyword>
<dbReference type="GO" id="GO:0061024">
    <property type="term" value="P:membrane organization"/>
    <property type="evidence" value="ECO:0007669"/>
    <property type="project" value="UniProtKB-ARBA"/>
</dbReference>
<comment type="catalytic activity">
    <reaction evidence="16">
        <text>GTP + H2O = GDP + phosphate + H(+)</text>
        <dbReference type="Rhea" id="RHEA:19669"/>
        <dbReference type="ChEBI" id="CHEBI:15377"/>
        <dbReference type="ChEBI" id="CHEBI:15378"/>
        <dbReference type="ChEBI" id="CHEBI:37565"/>
        <dbReference type="ChEBI" id="CHEBI:43474"/>
        <dbReference type="ChEBI" id="CHEBI:58189"/>
        <dbReference type="EC" id="3.6.5.5"/>
    </reaction>
</comment>
<evidence type="ECO:0000256" key="14">
    <source>
        <dbReference type="ARBA" id="ARBA00023136"/>
    </source>
</evidence>
<dbReference type="InterPro" id="IPR027417">
    <property type="entry name" value="P-loop_NTPase"/>
</dbReference>
<dbReference type="InterPro" id="IPR001401">
    <property type="entry name" value="Dynamin_GTPase"/>
</dbReference>
<feature type="region of interest" description="Disordered" evidence="18">
    <location>
        <begin position="215"/>
        <end position="244"/>
    </location>
</feature>
<dbReference type="Gene3D" id="3.40.50.300">
    <property type="entry name" value="P-loop containing nucleotide triphosphate hydrolases"/>
    <property type="match status" value="1"/>
</dbReference>
<dbReference type="Pfam" id="PF24550">
    <property type="entry name" value="LIS_MGM1"/>
    <property type="match status" value="1"/>
</dbReference>
<dbReference type="SUPFAM" id="SSF52540">
    <property type="entry name" value="P-loop containing nucleoside triphosphate hydrolases"/>
    <property type="match status" value="1"/>
</dbReference>
<keyword evidence="11" id="KW-1133">Transmembrane helix</keyword>
<evidence type="ECO:0000256" key="15">
    <source>
        <dbReference type="ARBA" id="ARBA00023157"/>
    </source>
</evidence>
<dbReference type="InterPro" id="IPR030381">
    <property type="entry name" value="G_DYNAMIN_dom"/>
</dbReference>
<keyword evidence="4" id="KW-0812">Transmembrane</keyword>
<evidence type="ECO:0000256" key="5">
    <source>
        <dbReference type="ARBA" id="ARBA00022723"/>
    </source>
</evidence>
<evidence type="ECO:0000256" key="2">
    <source>
        <dbReference type="ARBA" id="ARBA00004569"/>
    </source>
</evidence>
<keyword evidence="7" id="KW-0999">Mitochondrion inner membrane</keyword>
<dbReference type="GO" id="GO:0005874">
    <property type="term" value="C:microtubule"/>
    <property type="evidence" value="ECO:0007669"/>
    <property type="project" value="TreeGrafter"/>
</dbReference>
<comment type="caution">
    <text evidence="21">The sequence shown here is derived from an EMBL/GenBank/DDBJ whole genome shotgun (WGS) entry which is preliminary data.</text>
</comment>
<dbReference type="PROSITE" id="PS51718">
    <property type="entry name" value="G_DYNAMIN_2"/>
    <property type="match status" value="1"/>
</dbReference>
<dbReference type="InterPro" id="IPR020850">
    <property type="entry name" value="GED_dom"/>
</dbReference>
<reference evidence="21 22" key="1">
    <citation type="journal article" date="2018" name="New Phytol.">
        <title>Phylogenomics of Endogonaceae and evolution of mycorrhizas within Mucoromycota.</title>
        <authorList>
            <person name="Chang Y."/>
            <person name="Desiro A."/>
            <person name="Na H."/>
            <person name="Sandor L."/>
            <person name="Lipzen A."/>
            <person name="Clum A."/>
            <person name="Barry K."/>
            <person name="Grigoriev I.V."/>
            <person name="Martin F.M."/>
            <person name="Stajich J.E."/>
            <person name="Smith M.E."/>
            <person name="Bonito G."/>
            <person name="Spatafora J.W."/>
        </authorList>
    </citation>
    <scope>NUCLEOTIDE SEQUENCE [LARGE SCALE GENOMIC DNA]</scope>
    <source>
        <strain evidence="21 22">GMNB39</strain>
    </source>
</reference>
<dbReference type="GO" id="GO:0005758">
    <property type="term" value="C:mitochondrial intermembrane space"/>
    <property type="evidence" value="ECO:0007669"/>
    <property type="project" value="UniProtKB-SubCell"/>
</dbReference>
<evidence type="ECO:0000256" key="8">
    <source>
        <dbReference type="ARBA" id="ARBA00022801"/>
    </source>
</evidence>
<dbReference type="EC" id="3.6.5.5" evidence="3"/>
<feature type="compositionally biased region" description="Basic and acidic residues" evidence="18">
    <location>
        <begin position="803"/>
        <end position="817"/>
    </location>
</feature>
<dbReference type="PRINTS" id="PR00195">
    <property type="entry name" value="DYNAMIN"/>
</dbReference>
<accession>A0A433D8C8</accession>
<organism evidence="21 22">
    <name type="scientific">Jimgerdemannia flammicorona</name>
    <dbReference type="NCBI Taxonomy" id="994334"/>
    <lineage>
        <taxon>Eukaryota</taxon>
        <taxon>Fungi</taxon>
        <taxon>Fungi incertae sedis</taxon>
        <taxon>Mucoromycota</taxon>
        <taxon>Mucoromycotina</taxon>
        <taxon>Endogonomycetes</taxon>
        <taxon>Endogonales</taxon>
        <taxon>Endogonaceae</taxon>
        <taxon>Jimgerdemannia</taxon>
    </lineage>
</organism>
<dbReference type="InterPro" id="IPR022812">
    <property type="entry name" value="Dynamin"/>
</dbReference>
<evidence type="ECO:0000256" key="9">
    <source>
        <dbReference type="ARBA" id="ARBA00022842"/>
    </source>
</evidence>
<dbReference type="PROSITE" id="PS51388">
    <property type="entry name" value="GED"/>
    <property type="match status" value="1"/>
</dbReference>
<evidence type="ECO:0000256" key="1">
    <source>
        <dbReference type="ARBA" id="ARBA00004273"/>
    </source>
</evidence>
<keyword evidence="14" id="KW-0472">Membrane</keyword>
<evidence type="ECO:0000256" key="10">
    <source>
        <dbReference type="ARBA" id="ARBA00022946"/>
    </source>
</evidence>
<dbReference type="Pfam" id="PF00350">
    <property type="entry name" value="Dynamin_N"/>
    <property type="match status" value="1"/>
</dbReference>
<evidence type="ECO:0000313" key="21">
    <source>
        <dbReference type="EMBL" id="RUP47102.1"/>
    </source>
</evidence>
<dbReference type="EMBL" id="RBNI01004963">
    <property type="protein sequence ID" value="RUP47102.1"/>
    <property type="molecule type" value="Genomic_DNA"/>
</dbReference>
<dbReference type="GO" id="GO:0005525">
    <property type="term" value="F:GTP binding"/>
    <property type="evidence" value="ECO:0007669"/>
    <property type="project" value="UniProtKB-KW"/>
</dbReference>
<dbReference type="GO" id="GO:0003924">
    <property type="term" value="F:GTPase activity"/>
    <property type="evidence" value="ECO:0007669"/>
    <property type="project" value="InterPro"/>
</dbReference>
<dbReference type="PROSITE" id="PS00410">
    <property type="entry name" value="G_DYNAMIN_1"/>
    <property type="match status" value="1"/>
</dbReference>
<evidence type="ECO:0000256" key="16">
    <source>
        <dbReference type="ARBA" id="ARBA00048040"/>
    </source>
</evidence>
<dbReference type="Pfam" id="PF01031">
    <property type="entry name" value="Dynamin_M"/>
    <property type="match status" value="1"/>
</dbReference>
<evidence type="ECO:0000256" key="4">
    <source>
        <dbReference type="ARBA" id="ARBA00022692"/>
    </source>
</evidence>
<evidence type="ECO:0000256" key="6">
    <source>
        <dbReference type="ARBA" id="ARBA00022741"/>
    </source>
</evidence>
<feature type="region of interest" description="Disordered" evidence="18">
    <location>
        <begin position="803"/>
        <end position="822"/>
    </location>
</feature>
<evidence type="ECO:0000256" key="18">
    <source>
        <dbReference type="SAM" id="MobiDB-lite"/>
    </source>
</evidence>
<name>A0A433D8C8_9FUNG</name>
<dbReference type="PANTHER" id="PTHR11566">
    <property type="entry name" value="DYNAMIN"/>
    <property type="match status" value="1"/>
</dbReference>
<evidence type="ECO:0000256" key="3">
    <source>
        <dbReference type="ARBA" id="ARBA00011980"/>
    </source>
</evidence>
<dbReference type="GO" id="GO:0005743">
    <property type="term" value="C:mitochondrial inner membrane"/>
    <property type="evidence" value="ECO:0007669"/>
    <property type="project" value="UniProtKB-SubCell"/>
</dbReference>
<dbReference type="GO" id="GO:0046872">
    <property type="term" value="F:metal ion binding"/>
    <property type="evidence" value="ECO:0007669"/>
    <property type="project" value="UniProtKB-KW"/>
</dbReference>
<keyword evidence="5" id="KW-0479">Metal-binding</keyword>
<evidence type="ECO:0000259" key="19">
    <source>
        <dbReference type="PROSITE" id="PS51388"/>
    </source>
</evidence>
<evidence type="ECO:0000259" key="20">
    <source>
        <dbReference type="PROSITE" id="PS51718"/>
    </source>
</evidence>
<evidence type="ECO:0000256" key="13">
    <source>
        <dbReference type="ARBA" id="ARBA00023134"/>
    </source>
</evidence>
<proteinExistence type="inferred from homology"/>
<dbReference type="InterPro" id="IPR045063">
    <property type="entry name" value="Dynamin_N"/>
</dbReference>
<keyword evidence="22" id="KW-1185">Reference proteome</keyword>
<dbReference type="CDD" id="cd08771">
    <property type="entry name" value="DLP_1"/>
    <property type="match status" value="1"/>
</dbReference>
<dbReference type="Proteomes" id="UP000268093">
    <property type="component" value="Unassembled WGS sequence"/>
</dbReference>
<dbReference type="OrthoDB" id="5061070at2759"/>
<evidence type="ECO:0000256" key="7">
    <source>
        <dbReference type="ARBA" id="ARBA00022792"/>
    </source>
</evidence>